<proteinExistence type="predicted"/>
<reference evidence="2 3" key="1">
    <citation type="submission" date="2019-05" db="EMBL/GenBank/DDBJ databases">
        <title>Another draft genome of Portunus trituberculatus and its Hox gene families provides insights of decapod evolution.</title>
        <authorList>
            <person name="Jeong J.-H."/>
            <person name="Song I."/>
            <person name="Kim S."/>
            <person name="Choi T."/>
            <person name="Kim D."/>
            <person name="Ryu S."/>
            <person name="Kim W."/>
        </authorList>
    </citation>
    <scope>NUCLEOTIDE SEQUENCE [LARGE SCALE GENOMIC DNA]</scope>
    <source>
        <tissue evidence="2">Muscle</tissue>
    </source>
</reference>
<accession>A0A5B7H8P5</accession>
<organism evidence="2 3">
    <name type="scientific">Portunus trituberculatus</name>
    <name type="common">Swimming crab</name>
    <name type="synonym">Neptunus trituberculatus</name>
    <dbReference type="NCBI Taxonomy" id="210409"/>
    <lineage>
        <taxon>Eukaryota</taxon>
        <taxon>Metazoa</taxon>
        <taxon>Ecdysozoa</taxon>
        <taxon>Arthropoda</taxon>
        <taxon>Crustacea</taxon>
        <taxon>Multicrustacea</taxon>
        <taxon>Malacostraca</taxon>
        <taxon>Eumalacostraca</taxon>
        <taxon>Eucarida</taxon>
        <taxon>Decapoda</taxon>
        <taxon>Pleocyemata</taxon>
        <taxon>Brachyura</taxon>
        <taxon>Eubrachyura</taxon>
        <taxon>Portunoidea</taxon>
        <taxon>Portunidae</taxon>
        <taxon>Portuninae</taxon>
        <taxon>Portunus</taxon>
    </lineage>
</organism>
<comment type="caution">
    <text evidence="2">The sequence shown here is derived from an EMBL/GenBank/DDBJ whole genome shotgun (WGS) entry which is preliminary data.</text>
</comment>
<dbReference type="EMBL" id="VSRR010022999">
    <property type="protein sequence ID" value="MPC65164.1"/>
    <property type="molecule type" value="Genomic_DNA"/>
</dbReference>
<sequence>MDAYMAWAASLTPPTPDSSVYSSIYSFTTSAFQQLLLHSPALPHHSTAHAACITALFSFHMKKSAKYQRTPPHCLTLARRWAFLSSPLTPLTSFHSSPETIYKRQQALFGLVSLSGGGGSSGEAAAPGGKRRRRQGAEDGGRGVLDRVV</sequence>
<name>A0A5B7H8P5_PORTR</name>
<protein>
    <submittedName>
        <fullName evidence="2">Uncharacterized protein</fullName>
    </submittedName>
</protein>
<dbReference type="AlphaFoldDB" id="A0A5B7H8P5"/>
<evidence type="ECO:0000313" key="2">
    <source>
        <dbReference type="EMBL" id="MPC65164.1"/>
    </source>
</evidence>
<evidence type="ECO:0000313" key="3">
    <source>
        <dbReference type="Proteomes" id="UP000324222"/>
    </source>
</evidence>
<feature type="region of interest" description="Disordered" evidence="1">
    <location>
        <begin position="118"/>
        <end position="149"/>
    </location>
</feature>
<feature type="compositionally biased region" description="Basic and acidic residues" evidence="1">
    <location>
        <begin position="135"/>
        <end position="149"/>
    </location>
</feature>
<dbReference type="Proteomes" id="UP000324222">
    <property type="component" value="Unassembled WGS sequence"/>
</dbReference>
<gene>
    <name evidence="2" type="ORF">E2C01_059294</name>
</gene>
<keyword evidence="3" id="KW-1185">Reference proteome</keyword>
<evidence type="ECO:0000256" key="1">
    <source>
        <dbReference type="SAM" id="MobiDB-lite"/>
    </source>
</evidence>